<dbReference type="InterPro" id="IPR008969">
    <property type="entry name" value="CarboxyPept-like_regulatory"/>
</dbReference>
<evidence type="ECO:0000256" key="7">
    <source>
        <dbReference type="ARBA" id="ARBA00023136"/>
    </source>
</evidence>
<dbReference type="Pfam" id="PF13715">
    <property type="entry name" value="CarbopepD_reg_2"/>
    <property type="match status" value="1"/>
</dbReference>
<evidence type="ECO:0000256" key="10">
    <source>
        <dbReference type="PROSITE-ProRule" id="PRU01360"/>
    </source>
</evidence>
<evidence type="ECO:0000256" key="1">
    <source>
        <dbReference type="ARBA" id="ARBA00004571"/>
    </source>
</evidence>
<evidence type="ECO:0000256" key="11">
    <source>
        <dbReference type="RuleBase" id="RU003357"/>
    </source>
</evidence>
<dbReference type="NCBIfam" id="TIGR04057">
    <property type="entry name" value="SusC_RagA_signa"/>
    <property type="match status" value="1"/>
</dbReference>
<dbReference type="Gene3D" id="2.170.130.10">
    <property type="entry name" value="TonB-dependent receptor, plug domain"/>
    <property type="match status" value="1"/>
</dbReference>
<feature type="domain" description="TonB-dependent receptor plug" evidence="14">
    <location>
        <begin position="99"/>
        <end position="205"/>
    </location>
</feature>
<dbReference type="Gene3D" id="2.40.170.20">
    <property type="entry name" value="TonB-dependent receptor, beta-barrel domain"/>
    <property type="match status" value="1"/>
</dbReference>
<evidence type="ECO:0000256" key="4">
    <source>
        <dbReference type="ARBA" id="ARBA00022692"/>
    </source>
</evidence>
<keyword evidence="3 10" id="KW-1134">Transmembrane beta strand</keyword>
<evidence type="ECO:0000313" key="15">
    <source>
        <dbReference type="EMBL" id="MBM6757578.1"/>
    </source>
</evidence>
<name>A0ABS2ESN3_9BACE</name>
<dbReference type="SUPFAM" id="SSF56935">
    <property type="entry name" value="Porins"/>
    <property type="match status" value="1"/>
</dbReference>
<organism evidence="15 16">
    <name type="scientific">Bacteroides mediterraneensis</name>
    <dbReference type="NCBI Taxonomy" id="1841856"/>
    <lineage>
        <taxon>Bacteria</taxon>
        <taxon>Pseudomonadati</taxon>
        <taxon>Bacteroidota</taxon>
        <taxon>Bacteroidia</taxon>
        <taxon>Bacteroidales</taxon>
        <taxon>Bacteroidaceae</taxon>
        <taxon>Bacteroides</taxon>
    </lineage>
</organism>
<evidence type="ECO:0000256" key="3">
    <source>
        <dbReference type="ARBA" id="ARBA00022452"/>
    </source>
</evidence>
<evidence type="ECO:0000256" key="9">
    <source>
        <dbReference type="ARBA" id="ARBA00023237"/>
    </source>
</evidence>
<keyword evidence="6 11" id="KW-0798">TonB box</keyword>
<protein>
    <submittedName>
        <fullName evidence="15">TonB-dependent receptor</fullName>
    </submittedName>
</protein>
<evidence type="ECO:0000313" key="16">
    <source>
        <dbReference type="Proteomes" id="UP000703295"/>
    </source>
</evidence>
<comment type="subcellular location">
    <subcellularLocation>
        <location evidence="1 10">Cell outer membrane</location>
        <topology evidence="1 10">Multi-pass membrane protein</topology>
    </subcellularLocation>
</comment>
<dbReference type="PROSITE" id="PS52016">
    <property type="entry name" value="TONB_DEPENDENT_REC_3"/>
    <property type="match status" value="1"/>
</dbReference>
<dbReference type="SUPFAM" id="SSF49464">
    <property type="entry name" value="Carboxypeptidase regulatory domain-like"/>
    <property type="match status" value="1"/>
</dbReference>
<comment type="similarity">
    <text evidence="10 11">Belongs to the TonB-dependent receptor family.</text>
</comment>
<evidence type="ECO:0000256" key="12">
    <source>
        <dbReference type="SAM" id="MobiDB-lite"/>
    </source>
</evidence>
<dbReference type="InterPro" id="IPR000531">
    <property type="entry name" value="Beta-barrel_TonB"/>
</dbReference>
<evidence type="ECO:0000256" key="8">
    <source>
        <dbReference type="ARBA" id="ARBA00023170"/>
    </source>
</evidence>
<dbReference type="InterPro" id="IPR037066">
    <property type="entry name" value="Plug_dom_sf"/>
</dbReference>
<dbReference type="PANTHER" id="PTHR30069:SF29">
    <property type="entry name" value="HEMOGLOBIN AND HEMOGLOBIN-HAPTOGLOBIN-BINDING PROTEIN 1-RELATED"/>
    <property type="match status" value="1"/>
</dbReference>
<dbReference type="Pfam" id="PF07715">
    <property type="entry name" value="Plug"/>
    <property type="match status" value="1"/>
</dbReference>
<dbReference type="RefSeq" id="WP_204474555.1">
    <property type="nucleotide sequence ID" value="NZ_JACJJW010000004.1"/>
</dbReference>
<dbReference type="EMBL" id="JACJJW010000004">
    <property type="protein sequence ID" value="MBM6757578.1"/>
    <property type="molecule type" value="Genomic_DNA"/>
</dbReference>
<keyword evidence="9 10" id="KW-0998">Cell outer membrane</keyword>
<feature type="domain" description="TonB-dependent receptor-like beta-barrel" evidence="13">
    <location>
        <begin position="357"/>
        <end position="928"/>
    </location>
</feature>
<evidence type="ECO:0000256" key="2">
    <source>
        <dbReference type="ARBA" id="ARBA00022448"/>
    </source>
</evidence>
<dbReference type="InterPro" id="IPR036942">
    <property type="entry name" value="Beta-barrel_TonB_sf"/>
</dbReference>
<evidence type="ECO:0000256" key="6">
    <source>
        <dbReference type="ARBA" id="ARBA00023077"/>
    </source>
</evidence>
<keyword evidence="8 15" id="KW-0675">Receptor</keyword>
<keyword evidence="5" id="KW-0732">Signal</keyword>
<gene>
    <name evidence="15" type="ORF">H6A31_02520</name>
</gene>
<evidence type="ECO:0000259" key="14">
    <source>
        <dbReference type="Pfam" id="PF07715"/>
    </source>
</evidence>
<dbReference type="PANTHER" id="PTHR30069">
    <property type="entry name" value="TONB-DEPENDENT OUTER MEMBRANE RECEPTOR"/>
    <property type="match status" value="1"/>
</dbReference>
<comment type="caution">
    <text evidence="15">The sequence shown here is derived from an EMBL/GenBank/DDBJ whole genome shotgun (WGS) entry which is preliminary data.</text>
</comment>
<dbReference type="InterPro" id="IPR012910">
    <property type="entry name" value="Plug_dom"/>
</dbReference>
<dbReference type="InterPro" id="IPR023996">
    <property type="entry name" value="TonB-dep_OMP_SusC/RagA"/>
</dbReference>
<keyword evidence="7 10" id="KW-0472">Membrane</keyword>
<dbReference type="Pfam" id="PF00593">
    <property type="entry name" value="TonB_dep_Rec_b-barrel"/>
    <property type="match status" value="1"/>
</dbReference>
<proteinExistence type="inferred from homology"/>
<dbReference type="Proteomes" id="UP000703295">
    <property type="component" value="Unassembled WGS sequence"/>
</dbReference>
<dbReference type="InterPro" id="IPR039426">
    <property type="entry name" value="TonB-dep_rcpt-like"/>
</dbReference>
<dbReference type="Gene3D" id="2.60.40.1120">
    <property type="entry name" value="Carboxypeptidase-like, regulatory domain"/>
    <property type="match status" value="1"/>
</dbReference>
<reference evidence="15 16" key="1">
    <citation type="journal article" date="2021" name="Sci. Rep.">
        <title>The distribution of antibiotic resistance genes in chicken gut microbiota commensals.</title>
        <authorList>
            <person name="Juricova H."/>
            <person name="Matiasovicova J."/>
            <person name="Kubasova T."/>
            <person name="Cejkova D."/>
            <person name="Rychlik I."/>
        </authorList>
    </citation>
    <scope>NUCLEOTIDE SEQUENCE [LARGE SCALE GENOMIC DNA]</scope>
    <source>
        <strain evidence="15 16">An801</strain>
    </source>
</reference>
<feature type="region of interest" description="Disordered" evidence="12">
    <location>
        <begin position="453"/>
        <end position="472"/>
    </location>
</feature>
<keyword evidence="4 10" id="KW-0812">Transmembrane</keyword>
<keyword evidence="2 10" id="KW-0813">Transport</keyword>
<accession>A0ABS2ESN3</accession>
<dbReference type="InterPro" id="IPR023997">
    <property type="entry name" value="TonB-dep_OMP_SusC/RagA_CS"/>
</dbReference>
<evidence type="ECO:0000256" key="5">
    <source>
        <dbReference type="ARBA" id="ARBA00022729"/>
    </source>
</evidence>
<evidence type="ECO:0000259" key="13">
    <source>
        <dbReference type="Pfam" id="PF00593"/>
    </source>
</evidence>
<sequence>MASVVQQTTKLKGVVLDAKTGEPIIGANVLIKGTAVGTITDFDGNYEFEGTVGAKLVISFVGYKSIEVTATAHNQTIKLSEDSEALDEVVVVGYGMQRKSSITGSISSVKADKLKDITTPSVANMLQGKIAGAVVVPTSGRPGDGVSIRVRGIGSIRGNVEPLWVIDGVVGASSADLNPNDIESISILKDGSATALYGSRGANGVIQVTTKRATTGPSQIDLSAKFGISQLQKGNLEMMTGAEYYDYVRTAYENAGTLDAQGWLQPYLRDRNFDWWDLATQNALTQNYNLGYRYGNEKIKAYLSADYYSEEGTIKGFDYDRFTIRSNTDYVVNDRLTLKSKISASYKETNNQEYSLAHTSYTPWDTPWDSHGNIKDGTQGVPTAADAPTANPDDYWYSDGGSNFLYDRSLNWSKTRSNGIDLGLGLDFKIIDGLTFESNNRVGFSNNYSNSYVDPNSRSGAGTNGSYDDGQSNTRSIYTSQLLRFLKTFGEKHEINAYLGYDYDEYRYWNLSATAYKIFQGAEIINAGADDPTASGTKTESKNAAVYLNVNYSFDSKYLIQGMIRRDGSSKFGSDKRWATFWSVGAGWNMHKENFLSGVEWINELKPRVSYGISGNQPGGAYEWATVFGYTSQYANEIAFLSNYQGNPDLSWEETANFDAGIDIRLFDRVGITFDYYLKKVKNLIYLRHLPAVTGFNRQTANNGKMENSGVELTITPELIKTKDWYWDISFNMGYNRNEVTYLPDGDDLTMQAVAVGYPYMNWYMKEWAGVDTMTGTPLWFKVDPETGIKTVTGNYNDATNVLLDASPTPKINGGLSTNLSWKGLSLNANFTFSAGAKIYNGMRAGALDRDAERPSQPAMRLPDGWTRWEKPGDIATHPQLKAGGNNGASNTSTRYLENGDYFKLKTLTLSYSLPKKWLHSLRISGANISVSGENLFTITKFSGQDPEILLSSSYNGSAGSFGYPTVRRFTIGLNVNF</sequence>
<keyword evidence="16" id="KW-1185">Reference proteome</keyword>
<dbReference type="NCBIfam" id="TIGR04056">
    <property type="entry name" value="OMP_RagA_SusC"/>
    <property type="match status" value="1"/>
</dbReference>